<evidence type="ECO:0000313" key="1">
    <source>
        <dbReference type="EMBL" id="KAI3363087.1"/>
    </source>
</evidence>
<comment type="caution">
    <text evidence="1">The sequence shown here is derived from an EMBL/GenBank/DDBJ whole genome shotgun (WGS) entry which is preliminary data.</text>
</comment>
<evidence type="ECO:0000313" key="2">
    <source>
        <dbReference type="Proteomes" id="UP000831701"/>
    </source>
</evidence>
<sequence>MPRSFLVKKHQSTKRAQYRRLRTDTDEVRCSTYEDSLFHSAIPPHHNCPAPGPKPQQRAQSLSSSCALPLGADRLHHPSSPDTFPLSSSEAACKNSKDHKPTESCTKMNLEIQCVTEDHRRREGLLPPSLPLLALFPAIPPSGSGQGSFECLDCHKELLSFSGLAKHKQLRCDWSSKKYFS</sequence>
<accession>A0ACB8W507</accession>
<name>A0ACB8W507_9TELE</name>
<gene>
    <name evidence="1" type="ORF">L3Q82_011529</name>
</gene>
<dbReference type="EMBL" id="CM041544">
    <property type="protein sequence ID" value="KAI3363087.1"/>
    <property type="molecule type" value="Genomic_DNA"/>
</dbReference>
<dbReference type="Proteomes" id="UP000831701">
    <property type="component" value="Chromosome 14"/>
</dbReference>
<reference evidence="1" key="1">
    <citation type="submission" date="2022-04" db="EMBL/GenBank/DDBJ databases">
        <title>Jade perch genome.</title>
        <authorList>
            <person name="Chao B."/>
        </authorList>
    </citation>
    <scope>NUCLEOTIDE SEQUENCE</scope>
    <source>
        <strain evidence="1">CB-2022</strain>
    </source>
</reference>
<organism evidence="1 2">
    <name type="scientific">Scortum barcoo</name>
    <name type="common">barcoo grunter</name>
    <dbReference type="NCBI Taxonomy" id="214431"/>
    <lineage>
        <taxon>Eukaryota</taxon>
        <taxon>Metazoa</taxon>
        <taxon>Chordata</taxon>
        <taxon>Craniata</taxon>
        <taxon>Vertebrata</taxon>
        <taxon>Euteleostomi</taxon>
        <taxon>Actinopterygii</taxon>
        <taxon>Neopterygii</taxon>
        <taxon>Teleostei</taxon>
        <taxon>Neoteleostei</taxon>
        <taxon>Acanthomorphata</taxon>
        <taxon>Eupercaria</taxon>
        <taxon>Centrarchiformes</taxon>
        <taxon>Terapontoidei</taxon>
        <taxon>Terapontidae</taxon>
        <taxon>Scortum</taxon>
    </lineage>
</organism>
<protein>
    <submittedName>
        <fullName evidence="1">Uncharacterized protein</fullName>
    </submittedName>
</protein>
<proteinExistence type="predicted"/>
<keyword evidence="2" id="KW-1185">Reference proteome</keyword>